<feature type="transmembrane region" description="Helical" evidence="1">
    <location>
        <begin position="356"/>
        <end position="374"/>
    </location>
</feature>
<comment type="caution">
    <text evidence="2">The sequence shown here is derived from an EMBL/GenBank/DDBJ whole genome shotgun (WGS) entry which is preliminary data.</text>
</comment>
<reference evidence="2 3" key="1">
    <citation type="journal article" date="2016" name="Nat. Commun.">
        <title>Thousands of microbial genomes shed light on interconnected biogeochemical processes in an aquifer system.</title>
        <authorList>
            <person name="Anantharaman K."/>
            <person name="Brown C.T."/>
            <person name="Hug L.A."/>
            <person name="Sharon I."/>
            <person name="Castelle C.J."/>
            <person name="Probst A.J."/>
            <person name="Thomas B.C."/>
            <person name="Singh A."/>
            <person name="Wilkins M.J."/>
            <person name="Karaoz U."/>
            <person name="Brodie E.L."/>
            <person name="Williams K.H."/>
            <person name="Hubbard S.S."/>
            <person name="Banfield J.F."/>
        </authorList>
    </citation>
    <scope>NUCLEOTIDE SEQUENCE [LARGE SCALE GENOMIC DNA]</scope>
</reference>
<evidence type="ECO:0000256" key="1">
    <source>
        <dbReference type="SAM" id="Phobius"/>
    </source>
</evidence>
<feature type="transmembrane region" description="Helical" evidence="1">
    <location>
        <begin position="172"/>
        <end position="194"/>
    </location>
</feature>
<feature type="transmembrane region" description="Helical" evidence="1">
    <location>
        <begin position="326"/>
        <end position="349"/>
    </location>
</feature>
<proteinExistence type="predicted"/>
<feature type="transmembrane region" description="Helical" evidence="1">
    <location>
        <begin position="132"/>
        <end position="152"/>
    </location>
</feature>
<evidence type="ECO:0000313" key="2">
    <source>
        <dbReference type="EMBL" id="OGK15491.1"/>
    </source>
</evidence>
<accession>A0A1F7G9D4</accession>
<dbReference type="EMBL" id="MFZG01000036">
    <property type="protein sequence ID" value="OGK15491.1"/>
    <property type="molecule type" value="Genomic_DNA"/>
</dbReference>
<feature type="transmembrane region" description="Helical" evidence="1">
    <location>
        <begin position="206"/>
        <end position="235"/>
    </location>
</feature>
<protein>
    <submittedName>
        <fullName evidence="2">Uncharacterized protein</fullName>
    </submittedName>
</protein>
<gene>
    <name evidence="2" type="ORF">A2774_04320</name>
</gene>
<feature type="transmembrane region" description="Helical" evidence="1">
    <location>
        <begin position="380"/>
        <end position="399"/>
    </location>
</feature>
<keyword evidence="1" id="KW-0472">Membrane</keyword>
<name>A0A1F7G9D4_9BACT</name>
<keyword evidence="1" id="KW-0812">Transmembrane</keyword>
<feature type="transmembrane region" description="Helical" evidence="1">
    <location>
        <begin position="247"/>
        <end position="265"/>
    </location>
</feature>
<feature type="transmembrane region" description="Helical" evidence="1">
    <location>
        <begin position="12"/>
        <end position="30"/>
    </location>
</feature>
<evidence type="ECO:0000313" key="3">
    <source>
        <dbReference type="Proteomes" id="UP000177208"/>
    </source>
</evidence>
<dbReference type="Proteomes" id="UP000177208">
    <property type="component" value="Unassembled WGS sequence"/>
</dbReference>
<feature type="transmembrane region" description="Helical" evidence="1">
    <location>
        <begin position="104"/>
        <end position="125"/>
    </location>
</feature>
<organism evidence="2 3">
    <name type="scientific">Candidatus Roizmanbacteria bacterium RIFCSPHIGHO2_01_FULL_39_12c</name>
    <dbReference type="NCBI Taxonomy" id="1802031"/>
    <lineage>
        <taxon>Bacteria</taxon>
        <taxon>Candidatus Roizmaniibacteriota</taxon>
    </lineage>
</organism>
<dbReference type="AlphaFoldDB" id="A0A1F7G9D4"/>
<sequence length="570" mass="65387">MKSVVDYAKKNKLLLLVILPAFFSYLSVIFPSGSYYCFGGDCGIYFFGAQGRDAIWHLAIIENSFNKIPFVNPVFSGEKLYGYNWLLDWLIFLLTKLGMSSVTAYFRFLPIVWFILFTFLLIFFARKIKNNPLFVMLFLLLSYFAGSFSYLLTLFHTGSIKGSSLLFPQPVIHMMSNLSYAFSLLLFLPILIILKAGKLNFQKIIHIGVCLFLIMGLKFYGGAISVFLVFTYVILSNISQEAGMIIKFKYLLIISLSVIAGLLFFYDPLRSLKTGQIFGFSPFALVHTITESPNLFYLRGLTNARYFIQAQGKIGPRLIVIESLNLFLFLFFYLGTRFFGFFYTGFLLVKKKLDKFDTAVISAILFSILLTVMLVQKGVWWNTIQFLFYAIFLLTIYLAEMVFNLIKTGRIQRLLIGVLLILSSVPTSYDLAFHQRRTSPVFIPTPEIEALKFLKKLPEGIVFISNREELSKNINDPIPLSNFQDSSYIAAFTGKRLYFAEAQTLGVMGVDYKQRLQRIKKKDCTVLEEVGYVYEIRNFPKVDKILARCKPKNSKIVFKNESVIIYSMMK</sequence>
<keyword evidence="1" id="KW-1133">Transmembrane helix</keyword>